<dbReference type="EMBL" id="AAHYLK010000022">
    <property type="protein sequence ID" value="ECB7108213.1"/>
    <property type="molecule type" value="Genomic_DNA"/>
</dbReference>
<name>A0A5X8XZ07_SALNE</name>
<gene>
    <name evidence="2" type="ORF">E1A34_19445</name>
    <name evidence="1" type="ORF">EVG73_20770</name>
</gene>
<evidence type="ECO:0000313" key="1">
    <source>
        <dbReference type="EMBL" id="ECB1914794.1"/>
    </source>
</evidence>
<accession>A0A5X8XZ07</accession>
<organism evidence="1">
    <name type="scientific">Salmonella newport</name>
    <dbReference type="NCBI Taxonomy" id="108619"/>
    <lineage>
        <taxon>Bacteria</taxon>
        <taxon>Pseudomonadati</taxon>
        <taxon>Pseudomonadota</taxon>
        <taxon>Gammaproteobacteria</taxon>
        <taxon>Enterobacterales</taxon>
        <taxon>Enterobacteriaceae</taxon>
        <taxon>Salmonella</taxon>
    </lineage>
</organism>
<comment type="caution">
    <text evidence="1">The sequence shown here is derived from an EMBL/GenBank/DDBJ whole genome shotgun (WGS) entry which is preliminary data.</text>
</comment>
<protein>
    <submittedName>
        <fullName evidence="1">Uncharacterized protein</fullName>
    </submittedName>
</protein>
<evidence type="ECO:0000313" key="2">
    <source>
        <dbReference type="EMBL" id="ECB7108213.1"/>
    </source>
</evidence>
<dbReference type="AlphaFoldDB" id="A0A5X8XZ07"/>
<dbReference type="EMBL" id="AAHWTY010000076">
    <property type="protein sequence ID" value="ECB1914794.1"/>
    <property type="molecule type" value="Genomic_DNA"/>
</dbReference>
<dbReference type="Proteomes" id="UP000839827">
    <property type="component" value="Unassembled WGS sequence"/>
</dbReference>
<proteinExistence type="predicted"/>
<reference evidence="1" key="1">
    <citation type="submission" date="2019-01" db="EMBL/GenBank/DDBJ databases">
        <authorList>
            <person name="Ashton P.M."/>
            <person name="Dallman T."/>
            <person name="Nair S."/>
            <person name="De Pinna E."/>
            <person name="Peters T."/>
            <person name="Grant K."/>
        </authorList>
    </citation>
    <scope>NUCLEOTIDE SEQUENCE</scope>
    <source>
        <strain evidence="2">271153</strain>
        <strain evidence="1">500372</strain>
    </source>
</reference>
<sequence length="138" mass="16568">MTDNRTASAIDLAFQKYETPVGPLFVAMRHGRMKRCFSRGTAISWLAHFLTSHSFARSGFKQRHPDYLIEQDHGEQEWHRGETTGEYLRAHRRTVRRLRRILARKREIQKWYAKWRSMHDRYVKEQKELQASKPEGIR</sequence>